<proteinExistence type="predicted"/>
<dbReference type="InterPro" id="IPR044730">
    <property type="entry name" value="RNase_H-like_dom_plant"/>
</dbReference>
<accession>A0A061F2Q3</accession>
<evidence type="ECO:0000259" key="1">
    <source>
        <dbReference type="Pfam" id="PF13456"/>
    </source>
</evidence>
<dbReference type="OMA" id="MAIFENT"/>
<dbReference type="PANTHER" id="PTHR47723">
    <property type="entry name" value="OS05G0353850 PROTEIN"/>
    <property type="match status" value="1"/>
</dbReference>
<dbReference type="Proteomes" id="UP000026915">
    <property type="component" value="Chromosome 5"/>
</dbReference>
<dbReference type="EMBL" id="CM001883">
    <property type="protein sequence ID" value="EOY08794.1"/>
    <property type="molecule type" value="Genomic_DNA"/>
</dbReference>
<evidence type="ECO:0000313" key="2">
    <source>
        <dbReference type="EMBL" id="EOY08794.1"/>
    </source>
</evidence>
<dbReference type="SUPFAM" id="SSF53098">
    <property type="entry name" value="Ribonuclease H-like"/>
    <property type="match status" value="1"/>
</dbReference>
<dbReference type="GO" id="GO:0004523">
    <property type="term" value="F:RNA-DNA hybrid ribonuclease activity"/>
    <property type="evidence" value="ECO:0007669"/>
    <property type="project" value="InterPro"/>
</dbReference>
<dbReference type="eggNOG" id="KOG1075">
    <property type="taxonomic scope" value="Eukaryota"/>
</dbReference>
<name>A0A061F2Q3_THECC</name>
<gene>
    <name evidence="2" type="ORF">TCM_023960</name>
</gene>
<dbReference type="Pfam" id="PF13456">
    <property type="entry name" value="RVT_3"/>
    <property type="match status" value="1"/>
</dbReference>
<dbReference type="PANTHER" id="PTHR47723:SF23">
    <property type="entry name" value="REVERSE TRANSCRIPTASE-LIKE PROTEIN"/>
    <property type="match status" value="1"/>
</dbReference>
<dbReference type="GO" id="GO:0003676">
    <property type="term" value="F:nucleic acid binding"/>
    <property type="evidence" value="ECO:0007669"/>
    <property type="project" value="InterPro"/>
</dbReference>
<protein>
    <recommendedName>
        <fullName evidence="1">RNase H type-1 domain-containing protein</fullName>
    </recommendedName>
</protein>
<dbReference type="HOGENOM" id="CLU_000680_5_2_1"/>
<dbReference type="Gene3D" id="3.30.420.10">
    <property type="entry name" value="Ribonuclease H-like superfamily/Ribonuclease H"/>
    <property type="match status" value="1"/>
</dbReference>
<dbReference type="Gramene" id="EOY08794">
    <property type="protein sequence ID" value="EOY08794"/>
    <property type="gene ID" value="TCM_023960"/>
</dbReference>
<dbReference type="CDD" id="cd06222">
    <property type="entry name" value="RNase_H_like"/>
    <property type="match status" value="1"/>
</dbReference>
<dbReference type="InterPro" id="IPR002156">
    <property type="entry name" value="RNaseH_domain"/>
</dbReference>
<sequence length="303" mass="35364">MKRSEVVSSLVRVRISYPRTKGRSTPVINWILVELRMKSKGFHLASKCLCCCSEESLLHVIWEGTVAQQVWNFFAKFFQIYVHNPQNVLHILHPWYYSGDYVKPGHIRILLPLLIMWFLWVERNDAKHKELKMYPNRVIWRIMRMLRQLYQDGSSKEAFQNAASGGVLRDHTSTMIFGFFENFGPYSSIQAELMALHRGLLLCNEYNISRVWIEMDAKAIVQMLHKGHKGSSRTRYLLSSIHQCLSGISYRISHIHRQGNQAVDYLSNKGHTHQNLQVFSEAEGELKGMIRLDKSNLPYVHFK</sequence>
<evidence type="ECO:0000313" key="3">
    <source>
        <dbReference type="Proteomes" id="UP000026915"/>
    </source>
</evidence>
<reference evidence="2 3" key="1">
    <citation type="journal article" date="2013" name="Genome Biol.">
        <title>The genome sequence of the most widely cultivated cacao type and its use to identify candidate genes regulating pod color.</title>
        <authorList>
            <person name="Motamayor J.C."/>
            <person name="Mockaitis K."/>
            <person name="Schmutz J."/>
            <person name="Haiminen N."/>
            <person name="Iii D.L."/>
            <person name="Cornejo O."/>
            <person name="Findley S.D."/>
            <person name="Zheng P."/>
            <person name="Utro F."/>
            <person name="Royaert S."/>
            <person name="Saski C."/>
            <person name="Jenkins J."/>
            <person name="Podicheti R."/>
            <person name="Zhao M."/>
            <person name="Scheffler B.E."/>
            <person name="Stack J.C."/>
            <person name="Feltus F.A."/>
            <person name="Mustiga G.M."/>
            <person name="Amores F."/>
            <person name="Phillips W."/>
            <person name="Marelli J.P."/>
            <person name="May G.D."/>
            <person name="Shapiro H."/>
            <person name="Ma J."/>
            <person name="Bustamante C.D."/>
            <person name="Schnell R.J."/>
            <person name="Main D."/>
            <person name="Gilbert D."/>
            <person name="Parida L."/>
            <person name="Kuhn D.N."/>
        </authorList>
    </citation>
    <scope>NUCLEOTIDE SEQUENCE [LARGE SCALE GENOMIC DNA]</scope>
    <source>
        <strain evidence="3">cv. Matina 1-6</strain>
    </source>
</reference>
<dbReference type="AlphaFoldDB" id="A0A061F2Q3"/>
<organism evidence="2 3">
    <name type="scientific">Theobroma cacao</name>
    <name type="common">Cacao</name>
    <name type="synonym">Cocoa</name>
    <dbReference type="NCBI Taxonomy" id="3641"/>
    <lineage>
        <taxon>Eukaryota</taxon>
        <taxon>Viridiplantae</taxon>
        <taxon>Streptophyta</taxon>
        <taxon>Embryophyta</taxon>
        <taxon>Tracheophyta</taxon>
        <taxon>Spermatophyta</taxon>
        <taxon>Magnoliopsida</taxon>
        <taxon>eudicotyledons</taxon>
        <taxon>Gunneridae</taxon>
        <taxon>Pentapetalae</taxon>
        <taxon>rosids</taxon>
        <taxon>malvids</taxon>
        <taxon>Malvales</taxon>
        <taxon>Malvaceae</taxon>
        <taxon>Byttnerioideae</taxon>
        <taxon>Theobroma</taxon>
    </lineage>
</organism>
<dbReference type="InterPro" id="IPR012337">
    <property type="entry name" value="RNaseH-like_sf"/>
</dbReference>
<feature type="domain" description="RNase H type-1" evidence="1">
    <location>
        <begin position="152"/>
        <end position="269"/>
    </location>
</feature>
<keyword evidence="3" id="KW-1185">Reference proteome</keyword>
<dbReference type="InParanoid" id="A0A061F2Q3"/>
<dbReference type="InterPro" id="IPR053151">
    <property type="entry name" value="RNase_H-like"/>
</dbReference>
<dbReference type="InterPro" id="IPR036397">
    <property type="entry name" value="RNaseH_sf"/>
</dbReference>